<dbReference type="EMBL" id="JABBCP010000002">
    <property type="protein sequence ID" value="NMF55467.1"/>
    <property type="molecule type" value="Genomic_DNA"/>
</dbReference>
<dbReference type="RefSeq" id="WP_022387298.1">
    <property type="nucleotide sequence ID" value="NZ_JABBCP010000002.1"/>
</dbReference>
<dbReference type="Proteomes" id="UP000546970">
    <property type="component" value="Unassembled WGS sequence"/>
</dbReference>
<evidence type="ECO:0000313" key="1">
    <source>
        <dbReference type="EMBL" id="NMF55467.1"/>
    </source>
</evidence>
<protein>
    <submittedName>
        <fullName evidence="1">Uncharacterized protein</fullName>
    </submittedName>
</protein>
<dbReference type="AlphaFoldDB" id="A0A7X9UC55"/>
<comment type="caution">
    <text evidence="1">The sequence shown here is derived from an EMBL/GenBank/DDBJ whole genome shotgun (WGS) entry which is preliminary data.</text>
</comment>
<evidence type="ECO:0000313" key="2">
    <source>
        <dbReference type="Proteomes" id="UP000546970"/>
    </source>
</evidence>
<reference evidence="1 2" key="1">
    <citation type="submission" date="2020-04" db="EMBL/GenBank/DDBJ databases">
        <title>Collinsella sp. KGMB02528 nov., an anaerobic actinobacterium isolated from human feces.</title>
        <authorList>
            <person name="Han K.-I."/>
            <person name="Eom M.K."/>
            <person name="Kim J.-S."/>
            <person name="Lee K.C."/>
            <person name="Suh M.K."/>
            <person name="Park S.-H."/>
            <person name="Lee J.H."/>
            <person name="Kang S.W."/>
            <person name="Park J.-E."/>
            <person name="Oh B.S."/>
            <person name="Yu S.Y."/>
            <person name="Choi S.-H."/>
            <person name="Lee D.H."/>
            <person name="Yoon H."/>
            <person name="Kim B.-Y."/>
            <person name="Lee J.H."/>
            <person name="Lee J.-S."/>
        </authorList>
    </citation>
    <scope>NUCLEOTIDE SEQUENCE [LARGE SCALE GENOMIC DNA]</scope>
    <source>
        <strain evidence="1 2">KGMB02528</strain>
    </source>
</reference>
<accession>A0A7X9UC55</accession>
<gene>
    <name evidence="1" type="ORF">HF320_03855</name>
</gene>
<name>A0A7X9UC55_9ACTN</name>
<sequence>MSNEQQGGACSGSNEYKLHDTAARSGAIVKLSSGTPDAIWGASAPHLKGLAQIQDSVRAITEQFTKNLEGLYNFAAQLSLQLSSRFGVLDEFRESVCSNIASLMERLAEIGASLDWEAILEDSKRWGSYGWAITNDQFTYNSPPHCPSTLGEADAVYLSFLDVDALIAGLEGSVAKKVDFREAVVLFRERHYKPCAMMLCSLIDRELFRACCGPRRDEWGTRKQRSWSRELKKLKGSLSDGSDGELPAMAISIIDFVNICEAVDYFFRSGDDFNREREGELNRNFLDHGMMYKPVRRKTCIKLFVLLDAVSSSLPDALGYVSGLAKG</sequence>
<proteinExistence type="predicted"/>
<organism evidence="1 2">
    <name type="scientific">Collinsella acetigenes</name>
    <dbReference type="NCBI Taxonomy" id="2713419"/>
    <lineage>
        <taxon>Bacteria</taxon>
        <taxon>Bacillati</taxon>
        <taxon>Actinomycetota</taxon>
        <taxon>Coriobacteriia</taxon>
        <taxon>Coriobacteriales</taxon>
        <taxon>Coriobacteriaceae</taxon>
        <taxon>Collinsella</taxon>
    </lineage>
</organism>
<keyword evidence="2" id="KW-1185">Reference proteome</keyword>